<dbReference type="PANTHER" id="PTHR11142:SF5">
    <property type="entry name" value="TRNA PSEUDOURIDINE(38_39) SYNTHASE"/>
    <property type="match status" value="1"/>
</dbReference>
<dbReference type="InterPro" id="IPR020103">
    <property type="entry name" value="PsdUridine_synth_cat_dom_sf"/>
</dbReference>
<dbReference type="NCBIfam" id="TIGR00071">
    <property type="entry name" value="hisT_truA"/>
    <property type="match status" value="1"/>
</dbReference>
<gene>
    <name evidence="7" type="primary">DEG1</name>
    <name evidence="7" type="ORF">Q9L58_010338</name>
</gene>
<feature type="region of interest" description="Disordered" evidence="4">
    <location>
        <begin position="544"/>
        <end position="568"/>
    </location>
</feature>
<keyword evidence="3 7" id="KW-0413">Isomerase</keyword>
<accession>A0ABR3G4E7</accession>
<keyword evidence="8" id="KW-1185">Reference proteome</keyword>
<feature type="region of interest" description="Disordered" evidence="4">
    <location>
        <begin position="336"/>
        <end position="356"/>
    </location>
</feature>
<reference evidence="7 8" key="1">
    <citation type="submission" date="2024-02" db="EMBL/GenBank/DDBJ databases">
        <title>Discinaceae phylogenomics.</title>
        <authorList>
            <person name="Dirks A.C."/>
            <person name="James T.Y."/>
        </authorList>
    </citation>
    <scope>NUCLEOTIDE SEQUENCE [LARGE SCALE GENOMIC DNA]</scope>
    <source>
        <strain evidence="7 8">ACD0624</strain>
    </source>
</reference>
<feature type="region of interest" description="Disordered" evidence="4">
    <location>
        <begin position="177"/>
        <end position="220"/>
    </location>
</feature>
<sequence length="568" mass="63036">MHPAASSLAVARLLLLRLRLRQTTHLGRRPSTTTAAARNLRPFTTSALDTARSAMEKSRQQLYAQWSQAELISRILELERPMEITRHIALKIAYLGANYGGFEYHANNTFSTPTVEEQIFKALLKARLVPNSGLPGEEETVLGWPGDDAVSYSKCGRTDKGVSAFGQVIGVRVRSNRPLPKPTAAASPALTPPTGDTVLDDGFGTHLQDQSDDDSDPGFDDAKDELIYPQILNRLLPPDIRVLAWCPTPPPGFSARFFCEERRYRYFFTNPPIAPGTAKDGAEMLDIDAMRTAAKLFVGDHDFRNFCKLDASKQISRFDRVIKHADIRAVDPLPPTFSTASPSSSSSSSLSSTPSPTNSCPKLYYLELHGSAFLWHQVRHMVAILFLIGQGLESPSLVSTLLDATTHPCKPTYEMADDRALVLWDCIYPANTLTWIYAGTAWKDGRDDLVDAVWSLWHRARIDELLSAGLLGLIANAAPPSLPIHTRSPVSQPLVVGGCAPVYRGRYVPVLDRPRMERVEVINNRYVEKKGDWAENRNRRVEARKAKASVREEEEERRGGGADVYVME</sequence>
<feature type="chain" id="PRO_5045833259" evidence="5">
    <location>
        <begin position="24"/>
        <end position="568"/>
    </location>
</feature>
<dbReference type="Gene3D" id="3.30.70.580">
    <property type="entry name" value="Pseudouridine synthase I, catalytic domain, N-terminal subdomain"/>
    <property type="match status" value="1"/>
</dbReference>
<dbReference type="Gene3D" id="3.30.70.660">
    <property type="entry name" value="Pseudouridine synthase I, catalytic domain, C-terminal subdomain"/>
    <property type="match status" value="1"/>
</dbReference>
<dbReference type="HAMAP" id="MF_00171">
    <property type="entry name" value="TruA"/>
    <property type="match status" value="1"/>
</dbReference>
<dbReference type="GO" id="GO:0160154">
    <property type="term" value="F:tRNA pseudouridine(38/39) synthase activity"/>
    <property type="evidence" value="ECO:0007669"/>
    <property type="project" value="UniProtKB-EC"/>
</dbReference>
<name>A0ABR3G4E7_9PEZI</name>
<dbReference type="PANTHER" id="PTHR11142">
    <property type="entry name" value="PSEUDOURIDYLATE SYNTHASE"/>
    <property type="match status" value="1"/>
</dbReference>
<evidence type="ECO:0000256" key="2">
    <source>
        <dbReference type="ARBA" id="ARBA00022694"/>
    </source>
</evidence>
<evidence type="ECO:0000313" key="7">
    <source>
        <dbReference type="EMBL" id="KAL0630810.1"/>
    </source>
</evidence>
<dbReference type="Proteomes" id="UP001447188">
    <property type="component" value="Unassembled WGS sequence"/>
</dbReference>
<dbReference type="InterPro" id="IPR020097">
    <property type="entry name" value="PsdUridine_synth_TruA_a/b_dom"/>
</dbReference>
<evidence type="ECO:0000259" key="6">
    <source>
        <dbReference type="Pfam" id="PF01416"/>
    </source>
</evidence>
<feature type="signal peptide" evidence="5">
    <location>
        <begin position="1"/>
        <end position="23"/>
    </location>
</feature>
<comment type="similarity">
    <text evidence="1">Belongs to the tRNA pseudouridine synthase TruA family.</text>
</comment>
<organism evidence="7 8">
    <name type="scientific">Discina gigas</name>
    <dbReference type="NCBI Taxonomy" id="1032678"/>
    <lineage>
        <taxon>Eukaryota</taxon>
        <taxon>Fungi</taxon>
        <taxon>Dikarya</taxon>
        <taxon>Ascomycota</taxon>
        <taxon>Pezizomycotina</taxon>
        <taxon>Pezizomycetes</taxon>
        <taxon>Pezizales</taxon>
        <taxon>Discinaceae</taxon>
        <taxon>Discina</taxon>
    </lineage>
</organism>
<evidence type="ECO:0000256" key="1">
    <source>
        <dbReference type="ARBA" id="ARBA00009375"/>
    </source>
</evidence>
<feature type="compositionally biased region" description="Low complexity" evidence="4">
    <location>
        <begin position="182"/>
        <end position="194"/>
    </location>
</feature>
<evidence type="ECO:0000256" key="3">
    <source>
        <dbReference type="ARBA" id="ARBA00023235"/>
    </source>
</evidence>
<dbReference type="InterPro" id="IPR020094">
    <property type="entry name" value="TruA/RsuA/RluB/E/F_N"/>
</dbReference>
<keyword evidence="2" id="KW-0819">tRNA processing</keyword>
<feature type="compositionally biased region" description="Basic and acidic residues" evidence="4">
    <location>
        <begin position="544"/>
        <end position="560"/>
    </location>
</feature>
<dbReference type="SUPFAM" id="SSF55120">
    <property type="entry name" value="Pseudouridine synthase"/>
    <property type="match status" value="1"/>
</dbReference>
<dbReference type="EC" id="5.4.99.45" evidence="7"/>
<feature type="domain" description="Pseudouridine synthase I TruA alpha/beta" evidence="6">
    <location>
        <begin position="293"/>
        <end position="429"/>
    </location>
</feature>
<evidence type="ECO:0000313" key="8">
    <source>
        <dbReference type="Proteomes" id="UP001447188"/>
    </source>
</evidence>
<feature type="compositionally biased region" description="Acidic residues" evidence="4">
    <location>
        <begin position="210"/>
        <end position="219"/>
    </location>
</feature>
<evidence type="ECO:0000256" key="4">
    <source>
        <dbReference type="SAM" id="MobiDB-lite"/>
    </source>
</evidence>
<dbReference type="InterPro" id="IPR020095">
    <property type="entry name" value="PsdUridine_synth_TruA_C"/>
</dbReference>
<dbReference type="EMBL" id="JBBBZM010000374">
    <property type="protein sequence ID" value="KAL0630810.1"/>
    <property type="molecule type" value="Genomic_DNA"/>
</dbReference>
<proteinExistence type="inferred from homology"/>
<dbReference type="InterPro" id="IPR001406">
    <property type="entry name" value="PsdUridine_synth_TruA"/>
</dbReference>
<keyword evidence="5" id="KW-0732">Signal</keyword>
<protein>
    <submittedName>
        <fullName evidence="7">Pseudouridine synthase deg1</fullName>
        <ecNumber evidence="7">5.4.99.45</ecNumber>
    </submittedName>
</protein>
<dbReference type="Pfam" id="PF01416">
    <property type="entry name" value="PseudoU_synth_1"/>
    <property type="match status" value="1"/>
</dbReference>
<evidence type="ECO:0000256" key="5">
    <source>
        <dbReference type="SAM" id="SignalP"/>
    </source>
</evidence>
<comment type="caution">
    <text evidence="7">The sequence shown here is derived from an EMBL/GenBank/DDBJ whole genome shotgun (WGS) entry which is preliminary data.</text>
</comment>